<accession>A0AAN7XUP5</accession>
<gene>
    <name evidence="1" type="ORF">PBY51_011475</name>
</gene>
<dbReference type="AlphaFoldDB" id="A0AAN7XUP5"/>
<protein>
    <submittedName>
        <fullName evidence="1">Uncharacterized protein</fullName>
    </submittedName>
</protein>
<evidence type="ECO:0000313" key="2">
    <source>
        <dbReference type="Proteomes" id="UP001346869"/>
    </source>
</evidence>
<evidence type="ECO:0000313" key="1">
    <source>
        <dbReference type="EMBL" id="KAK5866944.1"/>
    </source>
</evidence>
<keyword evidence="2" id="KW-1185">Reference proteome</keyword>
<comment type="caution">
    <text evidence="1">The sequence shown here is derived from an EMBL/GenBank/DDBJ whole genome shotgun (WGS) entry which is preliminary data.</text>
</comment>
<proteinExistence type="predicted"/>
<dbReference type="EMBL" id="JAUZQC010000008">
    <property type="protein sequence ID" value="KAK5866944.1"/>
    <property type="molecule type" value="Genomic_DNA"/>
</dbReference>
<reference evidence="1 2" key="1">
    <citation type="journal article" date="2023" name="Genes (Basel)">
        <title>Chromosome-Level Genome Assembly and Circadian Gene Repertoire of the Patagonia Blennie Eleginops maclovinus-The Closest Ancestral Proxy of Antarctic Cryonotothenioids.</title>
        <authorList>
            <person name="Cheng C.C."/>
            <person name="Rivera-Colon A.G."/>
            <person name="Minhas B.F."/>
            <person name="Wilson L."/>
            <person name="Rayamajhi N."/>
            <person name="Vargas-Chacoff L."/>
            <person name="Catchen J.M."/>
        </authorList>
    </citation>
    <scope>NUCLEOTIDE SEQUENCE [LARGE SCALE GENOMIC DNA]</scope>
    <source>
        <strain evidence="1">JMC-PN-2008</strain>
    </source>
</reference>
<name>A0AAN7XUP5_ELEMC</name>
<dbReference type="Proteomes" id="UP001346869">
    <property type="component" value="Unassembled WGS sequence"/>
</dbReference>
<organism evidence="1 2">
    <name type="scientific">Eleginops maclovinus</name>
    <name type="common">Patagonian blennie</name>
    <name type="synonym">Eleginus maclovinus</name>
    <dbReference type="NCBI Taxonomy" id="56733"/>
    <lineage>
        <taxon>Eukaryota</taxon>
        <taxon>Metazoa</taxon>
        <taxon>Chordata</taxon>
        <taxon>Craniata</taxon>
        <taxon>Vertebrata</taxon>
        <taxon>Euteleostomi</taxon>
        <taxon>Actinopterygii</taxon>
        <taxon>Neopterygii</taxon>
        <taxon>Teleostei</taxon>
        <taxon>Neoteleostei</taxon>
        <taxon>Acanthomorphata</taxon>
        <taxon>Eupercaria</taxon>
        <taxon>Perciformes</taxon>
        <taxon>Notothenioidei</taxon>
        <taxon>Eleginopidae</taxon>
        <taxon>Eleginops</taxon>
    </lineage>
</organism>
<reference evidence="1 2" key="2">
    <citation type="journal article" date="2023" name="Mol. Biol. Evol.">
        <title>Genomics of Secondarily Temperate Adaptation in the Only Non-Antarctic Icefish.</title>
        <authorList>
            <person name="Rivera-Colon A.G."/>
            <person name="Rayamajhi N."/>
            <person name="Minhas B.F."/>
            <person name="Madrigal G."/>
            <person name="Bilyk K.T."/>
            <person name="Yoon V."/>
            <person name="Hune M."/>
            <person name="Gregory S."/>
            <person name="Cheng C.H.C."/>
            <person name="Catchen J.M."/>
        </authorList>
    </citation>
    <scope>NUCLEOTIDE SEQUENCE [LARGE SCALE GENOMIC DNA]</scope>
    <source>
        <strain evidence="1">JMC-PN-2008</strain>
    </source>
</reference>
<sequence>MLNRTNENTQTHFHHMHFTSHIGNSKQEDTLSRFGLCGLAEERVGRSRTGVILLRVCGKPGFLSPPPNET</sequence>